<name>A0ABQ2DZD7_9ACTN</name>
<gene>
    <name evidence="3" type="ORF">GCM10011583_11530</name>
</gene>
<dbReference type="Proteomes" id="UP000660265">
    <property type="component" value="Unassembled WGS sequence"/>
</dbReference>
<feature type="compositionally biased region" description="Low complexity" evidence="1">
    <location>
        <begin position="213"/>
        <end position="223"/>
    </location>
</feature>
<accession>A0ABQ2DZD7</accession>
<evidence type="ECO:0000313" key="4">
    <source>
        <dbReference type="Proteomes" id="UP000660265"/>
    </source>
</evidence>
<dbReference type="InterPro" id="IPR056911">
    <property type="entry name" value="Phage_Znf_bind_put"/>
</dbReference>
<dbReference type="EMBL" id="BMMV01000003">
    <property type="protein sequence ID" value="GGJ81783.1"/>
    <property type="molecule type" value="Genomic_DNA"/>
</dbReference>
<dbReference type="Pfam" id="PF24623">
    <property type="entry name" value="Phage_zn_bind_8"/>
    <property type="match status" value="1"/>
</dbReference>
<comment type="caution">
    <text evidence="3">The sequence shown here is derived from an EMBL/GenBank/DDBJ whole genome shotgun (WGS) entry which is preliminary data.</text>
</comment>
<proteinExistence type="predicted"/>
<keyword evidence="4" id="KW-1185">Reference proteome</keyword>
<feature type="region of interest" description="Disordered" evidence="1">
    <location>
        <begin position="190"/>
        <end position="234"/>
    </location>
</feature>
<feature type="domain" description="DNA-binding phage zinc finger" evidence="2">
    <location>
        <begin position="152"/>
        <end position="199"/>
    </location>
</feature>
<sequence length="234" mass="24834">MNQDEAIMLLEYVSAACPAQRVGEFTPDVWGELLAPYDLADARAAVLAVARRQPFVSPAEIITEIRERRAERIELAHVVYDGDPGETGIESARSVRALLRAAADGQIPPRTPSVALGTAERLALPPGEPGPYAGRAAAARAAVGQAVPRVREGVVNPRAISCRRCQAMPGASCTAGGRRMTDVHPGRLEDARRTAAGLPPIDPADEEREQARRIAASAARAAADTTQPDYEDAT</sequence>
<reference evidence="4" key="1">
    <citation type="journal article" date="2019" name="Int. J. Syst. Evol. Microbiol.">
        <title>The Global Catalogue of Microorganisms (GCM) 10K type strain sequencing project: providing services to taxonomists for standard genome sequencing and annotation.</title>
        <authorList>
            <consortium name="The Broad Institute Genomics Platform"/>
            <consortium name="The Broad Institute Genome Sequencing Center for Infectious Disease"/>
            <person name="Wu L."/>
            <person name="Ma J."/>
        </authorList>
    </citation>
    <scope>NUCLEOTIDE SEQUENCE [LARGE SCALE GENOMIC DNA]</scope>
    <source>
        <strain evidence="4">CGMCC 4.7275</strain>
    </source>
</reference>
<evidence type="ECO:0000259" key="2">
    <source>
        <dbReference type="Pfam" id="PF24623"/>
    </source>
</evidence>
<evidence type="ECO:0000256" key="1">
    <source>
        <dbReference type="SAM" id="MobiDB-lite"/>
    </source>
</evidence>
<organism evidence="3 4">
    <name type="scientific">Streptomyces camponoticapitis</name>
    <dbReference type="NCBI Taxonomy" id="1616125"/>
    <lineage>
        <taxon>Bacteria</taxon>
        <taxon>Bacillati</taxon>
        <taxon>Actinomycetota</taxon>
        <taxon>Actinomycetes</taxon>
        <taxon>Kitasatosporales</taxon>
        <taxon>Streptomycetaceae</taxon>
        <taxon>Streptomyces</taxon>
    </lineage>
</organism>
<evidence type="ECO:0000313" key="3">
    <source>
        <dbReference type="EMBL" id="GGJ81783.1"/>
    </source>
</evidence>
<protein>
    <recommendedName>
        <fullName evidence="2">DNA-binding phage zinc finger domain-containing protein</fullName>
    </recommendedName>
</protein>
<dbReference type="RefSeq" id="WP_189106195.1">
    <property type="nucleotide sequence ID" value="NZ_BMMV01000003.1"/>
</dbReference>